<dbReference type="RefSeq" id="XP_004349489.1">
    <property type="nucleotide sequence ID" value="XM_004349439.2"/>
</dbReference>
<dbReference type="Proteomes" id="UP000008743">
    <property type="component" value="Unassembled WGS sequence"/>
</dbReference>
<keyword evidence="3" id="KW-1185">Reference proteome</keyword>
<dbReference type="InParanoid" id="A0A0D2U9B3"/>
<protein>
    <submittedName>
        <fullName evidence="2">Uncharacterized protein</fullName>
    </submittedName>
</protein>
<dbReference type="AlphaFoldDB" id="A0A0D2U9B3"/>
<reference evidence="3" key="1">
    <citation type="submission" date="2011-02" db="EMBL/GenBank/DDBJ databases">
        <title>The Genome Sequence of Capsaspora owczarzaki ATCC 30864.</title>
        <authorList>
            <person name="Russ C."/>
            <person name="Cuomo C."/>
            <person name="Burger G."/>
            <person name="Gray M.W."/>
            <person name="Holland P.W.H."/>
            <person name="King N."/>
            <person name="Lang F.B.F."/>
            <person name="Roger A.J."/>
            <person name="Ruiz-Trillo I."/>
            <person name="Young S.K."/>
            <person name="Zeng Q."/>
            <person name="Gargeya S."/>
            <person name="Alvarado L."/>
            <person name="Berlin A."/>
            <person name="Chapman S.B."/>
            <person name="Chen Z."/>
            <person name="Freedman E."/>
            <person name="Gellesch M."/>
            <person name="Goldberg J."/>
            <person name="Griggs A."/>
            <person name="Gujja S."/>
            <person name="Heilman E."/>
            <person name="Heiman D."/>
            <person name="Howarth C."/>
            <person name="Mehta T."/>
            <person name="Neiman D."/>
            <person name="Pearson M."/>
            <person name="Roberts A."/>
            <person name="Saif S."/>
            <person name="Shea T."/>
            <person name="Shenoy N."/>
            <person name="Sisk P."/>
            <person name="Stolte C."/>
            <person name="Sykes S."/>
            <person name="White J."/>
            <person name="Yandava C."/>
            <person name="Haas B."/>
            <person name="Nusbaum C."/>
            <person name="Birren B."/>
        </authorList>
    </citation>
    <scope>NUCLEOTIDE SEQUENCE</scope>
    <source>
        <strain evidence="3">ATCC 30864</strain>
    </source>
</reference>
<evidence type="ECO:0000256" key="1">
    <source>
        <dbReference type="SAM" id="MobiDB-lite"/>
    </source>
</evidence>
<feature type="region of interest" description="Disordered" evidence="1">
    <location>
        <begin position="93"/>
        <end position="113"/>
    </location>
</feature>
<dbReference type="EMBL" id="KE346362">
    <property type="protein sequence ID" value="KJE91626.1"/>
    <property type="molecule type" value="Genomic_DNA"/>
</dbReference>
<proteinExistence type="predicted"/>
<evidence type="ECO:0000313" key="3">
    <source>
        <dbReference type="Proteomes" id="UP000008743"/>
    </source>
</evidence>
<gene>
    <name evidence="2" type="ORF">CAOG_002739</name>
</gene>
<evidence type="ECO:0000313" key="2">
    <source>
        <dbReference type="EMBL" id="KJE91626.1"/>
    </source>
</evidence>
<name>A0A0D2U9B3_CAPO3</name>
<organism evidence="2 3">
    <name type="scientific">Capsaspora owczarzaki (strain ATCC 30864)</name>
    <dbReference type="NCBI Taxonomy" id="595528"/>
    <lineage>
        <taxon>Eukaryota</taxon>
        <taxon>Filasterea</taxon>
        <taxon>Capsaspora</taxon>
    </lineage>
</organism>
<accession>A0A0D2U9B3</accession>
<sequence>MEHLAAAFQHIGLDRRINILAVSYTGPAVLPSASPGRASQPLQQLQQQQQPAAPSLLLAASNLPETAAVAGGVSAAEREQHIRALYAAREWPVPLPEPSSNETRATSTRDKQQQARTSLVDAVAAAIIPKQSTTAVSPSEAPELAPSSKAELLLARLVQHNLVSVAAFASCNSSLSSSTRQAPSGEEQQQQIADQVRRHAVAHDCTVYTSSVSLKLEVDPLTDGPEDGQFRIRRSHSLGFHIVNAPDLPHPSLIGPLIGQLSSDASKTAEGAIHCCWLFVSAARPFLSQHDMELARLVDSKLCPVVVVLVGSSPDPTYTRNLQHVFRHVIVLQSPRVPIPRSASDSFARGSGFFEGAFGDANDWGRLHSGLDVLLFKSVGAAIEMAVYYETRERPKSLHSSLHWFGALLGWYAVNIPVAARILTRILGIISRRLPASWAPIFHRFVAATLLYFASKNLTLLVATQQEHHLRQYATAAMQQIGNYWPRLINHAVLQRTARSETPPSAVAPSPEPPQPILALWVLLLLGRASLSARQQ</sequence>